<dbReference type="EMBL" id="WNZZ01000002">
    <property type="protein sequence ID" value="MUG21690.1"/>
    <property type="molecule type" value="Genomic_DNA"/>
</dbReference>
<evidence type="ECO:0000313" key="2">
    <source>
        <dbReference type="EMBL" id="MUG21690.1"/>
    </source>
</evidence>
<proteinExistence type="predicted"/>
<keyword evidence="3" id="KW-1185">Reference proteome</keyword>
<sequence>MLVSSAVRKGTVKLDAYSWFYLTKTLGPGDLLEADHPFLKYLHRGLRKNETPTPLIENLPSLPLHVSTCLTAAFLAGKACWLNFRAGTKKYEQYLYLAGKQMVKVERLHEESPRLLLESAGGMQQWCEDLTLKMRWNSRTLRVELPALMMSRRRFEEIAGQMDKLDLEKLTGALTALTNDEEGSIALARCLKAPLAQGEMRFYAKAGDAWELQTVHFLNNEHINWLIRFSANEEEDWLIATPTPRHQFQDMLHMWFRQPPEAQKESREEVRAKSR</sequence>
<dbReference type="Proteomes" id="UP000442469">
    <property type="component" value="Unassembled WGS sequence"/>
</dbReference>
<dbReference type="STRING" id="44252.DJ90_2653"/>
<evidence type="ECO:0000313" key="3">
    <source>
        <dbReference type="Proteomes" id="UP000029278"/>
    </source>
</evidence>
<comment type="caution">
    <text evidence="1">The sequence shown here is derived from an EMBL/GenBank/DDBJ whole genome shotgun (WGS) entry which is preliminary data.</text>
</comment>
<gene>
    <name evidence="1" type="ORF">DJ90_2653</name>
    <name evidence="2" type="ORF">GNQ08_04510</name>
</gene>
<accession>A0A090ZFL4</accession>
<reference evidence="1 3" key="1">
    <citation type="submission" date="2014-04" db="EMBL/GenBank/DDBJ databases">
        <authorList>
            <person name="Bishop-Lilly K.A."/>
            <person name="Broomall S.M."/>
            <person name="Chain P.S."/>
            <person name="Chertkov O."/>
            <person name="Coyne S.R."/>
            <person name="Daligault H.E."/>
            <person name="Davenport K.W."/>
            <person name="Erkkila T."/>
            <person name="Frey K.G."/>
            <person name="Gibbons H.S."/>
            <person name="Gu W."/>
            <person name="Jaissle J."/>
            <person name="Johnson S.L."/>
            <person name="Koroleva G.I."/>
            <person name="Ladner J.T."/>
            <person name="Lo C.-C."/>
            <person name="Minogue T.D."/>
            <person name="Munk C."/>
            <person name="Palacios G.F."/>
            <person name="Redden C.L."/>
            <person name="Rosenzweig C.N."/>
            <person name="Scholz M.B."/>
            <person name="Teshima H."/>
            <person name="Xu Y."/>
        </authorList>
    </citation>
    <scope>NUCLEOTIDE SEQUENCE [LARGE SCALE GENOMIC DNA]</scope>
    <source>
        <strain evidence="1 3">8244</strain>
    </source>
</reference>
<organism evidence="1 3">
    <name type="scientific">Paenibacillus macerans</name>
    <name type="common">Bacillus macerans</name>
    <dbReference type="NCBI Taxonomy" id="44252"/>
    <lineage>
        <taxon>Bacteria</taxon>
        <taxon>Bacillati</taxon>
        <taxon>Bacillota</taxon>
        <taxon>Bacilli</taxon>
        <taxon>Bacillales</taxon>
        <taxon>Paenibacillaceae</taxon>
        <taxon>Paenibacillus</taxon>
    </lineage>
</organism>
<evidence type="ECO:0000313" key="4">
    <source>
        <dbReference type="Proteomes" id="UP000442469"/>
    </source>
</evidence>
<dbReference type="EMBL" id="JMQA01000024">
    <property type="protein sequence ID" value="KFN09020.1"/>
    <property type="molecule type" value="Genomic_DNA"/>
</dbReference>
<dbReference type="PATRIC" id="fig|44252.3.peg.2577"/>
<dbReference type="HOGENOM" id="CLU_1011364_0_0_9"/>
<evidence type="ECO:0000313" key="1">
    <source>
        <dbReference type="EMBL" id="KFN09020.1"/>
    </source>
</evidence>
<dbReference type="Proteomes" id="UP000029278">
    <property type="component" value="Unassembled WGS sequence"/>
</dbReference>
<reference evidence="2 4" key="2">
    <citation type="submission" date="2019-11" db="EMBL/GenBank/DDBJ databases">
        <title>Draft genome sequences of five Paenibacillus species of dairy origin.</title>
        <authorList>
            <person name="Olajide A.M."/>
            <person name="Chen S."/>
            <person name="Lapointe G."/>
        </authorList>
    </citation>
    <scope>NUCLEOTIDE SEQUENCE [LARGE SCALE GENOMIC DNA]</scope>
    <source>
        <strain evidence="2 4">3CT49</strain>
    </source>
</reference>
<dbReference type="RefSeq" id="WP_036622464.1">
    <property type="nucleotide sequence ID" value="NZ_BGML01000006.1"/>
</dbReference>
<dbReference type="GeneID" id="77006843"/>
<name>A0A090ZFL4_PAEMA</name>
<dbReference type="OrthoDB" id="2828115at2"/>
<dbReference type="AlphaFoldDB" id="A0A090ZFL4"/>
<protein>
    <submittedName>
        <fullName evidence="1">Uncharacterized protein</fullName>
    </submittedName>
</protein>